<dbReference type="AlphaFoldDB" id="A0A0P6IXP0"/>
<protein>
    <submittedName>
        <fullName evidence="2">Uncharacterized protein</fullName>
    </submittedName>
</protein>
<accession>A0A0P6IXP0</accession>
<reference evidence="2" key="1">
    <citation type="journal article" date="2016" name="PLoS ONE">
        <title>A Deep Insight into the Sialome of Male and Female Aedes aegypti Mosquitoes.</title>
        <authorList>
            <person name="Ribeiro J.M."/>
            <person name="Martin-Martin I."/>
            <person name="Arca B."/>
            <person name="Calvo E."/>
        </authorList>
    </citation>
    <scope>NUCLEOTIDE SEQUENCE</scope>
    <source>
        <strain evidence="2">Liverpool</strain>
        <tissue evidence="2">Salivary glands</tissue>
    </source>
</reference>
<evidence type="ECO:0000313" key="2">
    <source>
        <dbReference type="EMBL" id="JAN95560.1"/>
    </source>
</evidence>
<evidence type="ECO:0000256" key="1">
    <source>
        <dbReference type="SAM" id="MobiDB-lite"/>
    </source>
</evidence>
<dbReference type="PANTHER" id="PTHR33198">
    <property type="entry name" value="ANK_REP_REGION DOMAIN-CONTAINING PROTEIN-RELATED"/>
    <property type="match status" value="1"/>
</dbReference>
<name>A0A0P6IXP0_AEDAE</name>
<feature type="region of interest" description="Disordered" evidence="1">
    <location>
        <begin position="204"/>
        <end position="233"/>
    </location>
</feature>
<sequence length="319" mass="36684">MAYVVAPNIEPYRKGQSFAGWLRRLTFHFRVNKIQDNDKKDQMFMLGGDYLFSMAEKLYPTEALLDEVAYAELVQKLKERFDRTDSILLQRYHFGSKLQQPGETASDFVFTLKLQAEHCEFGDQKNRLILDRLLVGLTDNNLKHRLLTEDSAKLTLDQAEKIIATWEMAATHTRALANNDGVGLIMVGNEAITTAHPTQIRLVKEGSGSRQPRRSMRVVETGRSIPATAEPEGTVVRDDDIRQLPERNTESEGAAFGETDVRQLPDLSDRERRRNNSAEIIERKSRKRKFPLEPVELNGLLRRSKRTRKIISDNEFEYY</sequence>
<dbReference type="EMBL" id="GDUN01000359">
    <property type="protein sequence ID" value="JAN95560.1"/>
    <property type="molecule type" value="mRNA"/>
</dbReference>
<dbReference type="VEuPathDB" id="VectorBase:AAEL011631"/>
<proteinExistence type="evidence at transcript level"/>
<dbReference type="PANTHER" id="PTHR33198:SF19">
    <property type="entry name" value="CCHC-TYPE DOMAIN-CONTAINING PROTEIN"/>
    <property type="match status" value="1"/>
</dbReference>
<organism evidence="2">
    <name type="scientific">Aedes aegypti</name>
    <name type="common">Yellowfever mosquito</name>
    <name type="synonym">Culex aegypti</name>
    <dbReference type="NCBI Taxonomy" id="7159"/>
    <lineage>
        <taxon>Eukaryota</taxon>
        <taxon>Metazoa</taxon>
        <taxon>Ecdysozoa</taxon>
        <taxon>Arthropoda</taxon>
        <taxon>Hexapoda</taxon>
        <taxon>Insecta</taxon>
        <taxon>Pterygota</taxon>
        <taxon>Neoptera</taxon>
        <taxon>Endopterygota</taxon>
        <taxon>Diptera</taxon>
        <taxon>Nematocera</taxon>
        <taxon>Culicoidea</taxon>
        <taxon>Culicidae</taxon>
        <taxon>Culicinae</taxon>
        <taxon>Aedini</taxon>
        <taxon>Aedes</taxon>
        <taxon>Stegomyia</taxon>
    </lineage>
</organism>